<dbReference type="PANTHER" id="PTHR14315">
    <property type="entry name" value="SPOT14 FAMILY MEMBER"/>
    <property type="match status" value="1"/>
</dbReference>
<protein>
    <submittedName>
        <fullName evidence="7">Mid1-interacting protein 1-B-like</fullName>
    </submittedName>
</protein>
<comment type="similarity">
    <text evidence="3">Belongs to the SPOT14 family.</text>
</comment>
<name>A0ABM1C2I1_LIMPO</name>
<comment type="subcellular location">
    <subcellularLocation>
        <location evidence="2">Cytoplasm</location>
    </subcellularLocation>
    <subcellularLocation>
        <location evidence="1">Nucleus</location>
    </subcellularLocation>
</comment>
<dbReference type="Pfam" id="PF07084">
    <property type="entry name" value="Spot_14"/>
    <property type="match status" value="1"/>
</dbReference>
<dbReference type="Gene3D" id="6.10.140.1610">
    <property type="match status" value="1"/>
</dbReference>
<keyword evidence="4" id="KW-0963">Cytoplasm</keyword>
<evidence type="ECO:0000256" key="3">
    <source>
        <dbReference type="ARBA" id="ARBA00009488"/>
    </source>
</evidence>
<evidence type="ECO:0000256" key="1">
    <source>
        <dbReference type="ARBA" id="ARBA00004123"/>
    </source>
</evidence>
<reference evidence="7" key="1">
    <citation type="submission" date="2025-08" db="UniProtKB">
        <authorList>
            <consortium name="RefSeq"/>
        </authorList>
    </citation>
    <scope>IDENTIFICATION</scope>
    <source>
        <tissue evidence="7">Muscle</tissue>
    </source>
</reference>
<dbReference type="RefSeq" id="XP_013793064.1">
    <property type="nucleotide sequence ID" value="XM_013937610.2"/>
</dbReference>
<proteinExistence type="inferred from homology"/>
<dbReference type="Proteomes" id="UP000694941">
    <property type="component" value="Unplaced"/>
</dbReference>
<dbReference type="InterPro" id="IPR053719">
    <property type="entry name" value="Lipogen_MT_Stabilize_sf"/>
</dbReference>
<evidence type="ECO:0000313" key="7">
    <source>
        <dbReference type="RefSeq" id="XP_013793064.1"/>
    </source>
</evidence>
<dbReference type="InterPro" id="IPR009786">
    <property type="entry name" value="Spot_14"/>
</dbReference>
<gene>
    <name evidence="7" type="primary">LOC106477003</name>
</gene>
<evidence type="ECO:0000313" key="6">
    <source>
        <dbReference type="Proteomes" id="UP000694941"/>
    </source>
</evidence>
<evidence type="ECO:0000256" key="2">
    <source>
        <dbReference type="ARBA" id="ARBA00004496"/>
    </source>
</evidence>
<accession>A0ABM1C2I1</accession>
<organism evidence="6 7">
    <name type="scientific">Limulus polyphemus</name>
    <name type="common">Atlantic horseshoe crab</name>
    <dbReference type="NCBI Taxonomy" id="6850"/>
    <lineage>
        <taxon>Eukaryota</taxon>
        <taxon>Metazoa</taxon>
        <taxon>Ecdysozoa</taxon>
        <taxon>Arthropoda</taxon>
        <taxon>Chelicerata</taxon>
        <taxon>Merostomata</taxon>
        <taxon>Xiphosura</taxon>
        <taxon>Limulidae</taxon>
        <taxon>Limulus</taxon>
    </lineage>
</organism>
<sequence>MLHHLNDMRHRPTLKVQNYEPGKQVRQKRHQAVDDAFTCSQQSILSAMDRFVNSVTNMDSTVLVPSRLRDMEIDGGNVEKRPPPSLPKTDLFSFYCVLNDIKNELLWGPATSGTSLSSAVCGTVGQQSNQPTKLTRDVSEVSAAVCNGSCTSDSDSQADNEIDCVITDPNAHLATAYRYHLQGLQTILHQLADSADFLSSRYQEEVDASFLQSKF</sequence>
<keyword evidence="5" id="KW-0539">Nucleus</keyword>
<evidence type="ECO:0000256" key="4">
    <source>
        <dbReference type="ARBA" id="ARBA00022490"/>
    </source>
</evidence>
<keyword evidence="6" id="KW-1185">Reference proteome</keyword>
<evidence type="ECO:0000256" key="5">
    <source>
        <dbReference type="ARBA" id="ARBA00023242"/>
    </source>
</evidence>
<dbReference type="GeneID" id="106477003"/>
<dbReference type="PANTHER" id="PTHR14315:SF17">
    <property type="entry name" value="MIP21584P"/>
    <property type="match status" value="1"/>
</dbReference>